<protein>
    <submittedName>
        <fullName evidence="2">Inner membrane complex protein 1m, putative</fullName>
    </submittedName>
</protein>
<gene>
    <name evidence="2" type="primary">IMC1m</name>
    <name evidence="2" type="ORF">POCGH01_06021900</name>
</gene>
<name>A0A1D3TG51_PLAOA</name>
<dbReference type="EMBL" id="LT594587">
    <property type="protein sequence ID" value="SCP03919.1"/>
    <property type="molecule type" value="Genomic_DNA"/>
</dbReference>
<evidence type="ECO:0000256" key="1">
    <source>
        <dbReference type="SAM" id="MobiDB-lite"/>
    </source>
</evidence>
<sequence length="372" mass="42813">MCDNICKNEKKYVLGPLPMFIPQRVNASPCTTMEDCPAFETVAKPAIKNIVQETTINVPKVEYKEKVIEVPRIEYRTYPVVKDVETPVYKDVYKYKNVQVPQKQFRLKPIYKIVEVPQVKYVDKYVKRKYKRFKYIPREVQIPFRPRREIYSEIPIPRYIPQYLHSSVQPETLDTAYTGQLPLFEGYNDSFLHMMNPFSLPNKREKDNCLLSCLCNGNTADNTSYEMDQALFSSPTYAYHLNNRIPCCSKNTYELRPEEFAVLGNSYPLVVHEEENYFYNSIIEATSSLLAAAGVALVLAGKLSIQGISLLLKGGDMEKGNAMTDDNKGKDKMKFLEVTDDSMARHKTKVLAVTDDSTGRDETKRKKKKNVK</sequence>
<dbReference type="VEuPathDB" id="PlasmoDB:PocGH01_06021900"/>
<dbReference type="AlphaFoldDB" id="A0A1D3TG51"/>
<dbReference type="OrthoDB" id="369807at2759"/>
<dbReference type="VEuPathDB" id="PlasmoDB:POWCR01_060016700"/>
<reference evidence="2 3" key="1">
    <citation type="submission" date="2016-06" db="EMBL/GenBank/DDBJ databases">
        <authorList>
            <consortium name="Pathogen Informatics"/>
        </authorList>
    </citation>
    <scope>NUCLEOTIDE SEQUENCE [LARGE SCALE GENOMIC DNA]</scope>
    <source>
        <strain evidence="2">PocGH01</strain>
    </source>
</reference>
<evidence type="ECO:0000313" key="2">
    <source>
        <dbReference type="EMBL" id="SCP03919.1"/>
    </source>
</evidence>
<keyword evidence="3" id="KW-1185">Reference proteome</keyword>
<accession>A0A1D3TG51</accession>
<organism evidence="2 3">
    <name type="scientific">Plasmodium ovale</name>
    <name type="common">malaria parasite P. ovale</name>
    <dbReference type="NCBI Taxonomy" id="36330"/>
    <lineage>
        <taxon>Eukaryota</taxon>
        <taxon>Sar</taxon>
        <taxon>Alveolata</taxon>
        <taxon>Apicomplexa</taxon>
        <taxon>Aconoidasida</taxon>
        <taxon>Haemosporida</taxon>
        <taxon>Plasmodiidae</taxon>
        <taxon>Plasmodium</taxon>
        <taxon>Plasmodium (Plasmodium)</taxon>
    </lineage>
</organism>
<proteinExistence type="predicted"/>
<feature type="region of interest" description="Disordered" evidence="1">
    <location>
        <begin position="352"/>
        <end position="372"/>
    </location>
</feature>
<evidence type="ECO:0000313" key="3">
    <source>
        <dbReference type="Proteomes" id="UP000242942"/>
    </source>
</evidence>
<dbReference type="Proteomes" id="UP000242942">
    <property type="component" value="Chromosome 6"/>
</dbReference>